<proteinExistence type="predicted"/>
<dbReference type="OrthoDB" id="4424257at2"/>
<sequence length="94" mass="10671">MFETALPYATHQPNTSLPNPVGMNSARRSVYADMVFDMSDFTHGPDLDGYVDWIFFDRSCGTWSEDLATEEEARELSAKTGGGAIYRRQWAQVW</sequence>
<evidence type="ECO:0000313" key="3">
    <source>
        <dbReference type="Proteomes" id="UP000076929"/>
    </source>
</evidence>
<dbReference type="STRING" id="1652495.ccrud_06295"/>
<dbReference type="Proteomes" id="UP000076929">
    <property type="component" value="Chromosome"/>
</dbReference>
<name>A0A172QT85_9CORY</name>
<protein>
    <submittedName>
        <fullName evidence="2">Uncharacterized protein</fullName>
    </submittedName>
</protein>
<dbReference type="KEGG" id="ccjz:ccrud_06295"/>
<accession>A0A172QT85</accession>
<gene>
    <name evidence="2" type="ORF">ccrud_06295</name>
</gene>
<dbReference type="RefSeq" id="WP_066565355.1">
    <property type="nucleotide sequence ID" value="NZ_CP015622.1"/>
</dbReference>
<evidence type="ECO:0000313" key="2">
    <source>
        <dbReference type="EMBL" id="ANE03858.1"/>
    </source>
</evidence>
<keyword evidence="3" id="KW-1185">Reference proteome</keyword>
<reference evidence="2 3" key="1">
    <citation type="submission" date="2016-05" db="EMBL/GenBank/DDBJ databases">
        <title>Complete genome sequence of Corynebacterium crudilactis, a new Corynebacterium species isolated from raw cow's milk.</title>
        <authorList>
            <person name="Christian R."/>
            <person name="Zimmermann J."/>
            <person name="Lipski A."/>
            <person name="Kalinowski J."/>
        </authorList>
    </citation>
    <scope>NUCLEOTIDE SEQUENCE [LARGE SCALE GENOMIC DNA]</scope>
    <source>
        <strain evidence="2 3">JZ16</strain>
    </source>
</reference>
<dbReference type="EMBL" id="CP015622">
    <property type="protein sequence ID" value="ANE03858.1"/>
    <property type="molecule type" value="Genomic_DNA"/>
</dbReference>
<dbReference type="AlphaFoldDB" id="A0A172QT85"/>
<evidence type="ECO:0000256" key="1">
    <source>
        <dbReference type="SAM" id="MobiDB-lite"/>
    </source>
</evidence>
<feature type="region of interest" description="Disordered" evidence="1">
    <location>
        <begin position="1"/>
        <end position="22"/>
    </location>
</feature>
<organism evidence="2 3">
    <name type="scientific">Corynebacterium crudilactis</name>
    <dbReference type="NCBI Taxonomy" id="1652495"/>
    <lineage>
        <taxon>Bacteria</taxon>
        <taxon>Bacillati</taxon>
        <taxon>Actinomycetota</taxon>
        <taxon>Actinomycetes</taxon>
        <taxon>Mycobacteriales</taxon>
        <taxon>Corynebacteriaceae</taxon>
        <taxon>Corynebacterium</taxon>
    </lineage>
</organism>